<dbReference type="InterPro" id="IPR058336">
    <property type="entry name" value="VP3-like_halobact-type"/>
</dbReference>
<keyword evidence="1" id="KW-0472">Membrane</keyword>
<evidence type="ECO:0000313" key="2">
    <source>
        <dbReference type="EMBL" id="MBX0304736.1"/>
    </source>
</evidence>
<keyword evidence="1" id="KW-1133">Transmembrane helix</keyword>
<dbReference type="Pfam" id="PF26064">
    <property type="entry name" value="DUF8023"/>
    <property type="match status" value="1"/>
</dbReference>
<protein>
    <submittedName>
        <fullName evidence="2">Uncharacterized protein</fullName>
    </submittedName>
</protein>
<reference evidence="2" key="1">
    <citation type="submission" date="2021-06" db="EMBL/GenBank/DDBJ databases">
        <title>Halomicroarcula sp. F24A a new haloarchaeum isolated from saline soil.</title>
        <authorList>
            <person name="Duran-Viseras A."/>
            <person name="Sanchez-Porro C."/>
            <person name="Ventosa A."/>
        </authorList>
    </citation>
    <scope>NUCLEOTIDE SEQUENCE</scope>
    <source>
        <strain evidence="2">F24A</strain>
    </source>
</reference>
<feature type="transmembrane region" description="Helical" evidence="1">
    <location>
        <begin position="99"/>
        <end position="118"/>
    </location>
</feature>
<keyword evidence="1" id="KW-0812">Transmembrane</keyword>
<evidence type="ECO:0000256" key="1">
    <source>
        <dbReference type="SAM" id="Phobius"/>
    </source>
</evidence>
<feature type="transmembrane region" description="Helical" evidence="1">
    <location>
        <begin position="47"/>
        <end position="68"/>
    </location>
</feature>
<feature type="transmembrane region" description="Helical" evidence="1">
    <location>
        <begin position="7"/>
        <end position="27"/>
    </location>
</feature>
<name>A0A8J8C8S7_9EURY</name>
<dbReference type="Proteomes" id="UP000783863">
    <property type="component" value="Unassembled WGS sequence"/>
</dbReference>
<sequence>MFGKIDTVDALMGGLFTLASLTTTGVFTGGKLQPGDIGLGDAVWSSGGTSISIAFLLALTAIGAAYATNRLDDNKSGRDISVNTDISEIAKGQASIETYVAGGTLVIVLLSGFNLLGFQELIQSHWIAGYTVTGLQMGGYYVFSWMG</sequence>
<proteinExistence type="predicted"/>
<evidence type="ECO:0000313" key="3">
    <source>
        <dbReference type="Proteomes" id="UP000783863"/>
    </source>
</evidence>
<accession>A0A8J8C8S7</accession>
<organism evidence="2 3">
    <name type="scientific">Haloarcula salinisoli</name>
    <dbReference type="NCBI Taxonomy" id="2487746"/>
    <lineage>
        <taxon>Archaea</taxon>
        <taxon>Methanobacteriati</taxon>
        <taxon>Methanobacteriota</taxon>
        <taxon>Stenosarchaea group</taxon>
        <taxon>Halobacteria</taxon>
        <taxon>Halobacteriales</taxon>
        <taxon>Haloarculaceae</taxon>
        <taxon>Haloarcula</taxon>
    </lineage>
</organism>
<gene>
    <name evidence="2" type="ORF">EGD98_13750</name>
</gene>
<dbReference type="RefSeq" id="WP_220588939.1">
    <property type="nucleotide sequence ID" value="NZ_RKLQ01000002.1"/>
</dbReference>
<dbReference type="AlphaFoldDB" id="A0A8J8C8S7"/>
<feature type="transmembrane region" description="Helical" evidence="1">
    <location>
        <begin position="124"/>
        <end position="143"/>
    </location>
</feature>
<dbReference type="EMBL" id="RKLQ01000002">
    <property type="protein sequence ID" value="MBX0304736.1"/>
    <property type="molecule type" value="Genomic_DNA"/>
</dbReference>
<comment type="caution">
    <text evidence="2">The sequence shown here is derived from an EMBL/GenBank/DDBJ whole genome shotgun (WGS) entry which is preliminary data.</text>
</comment>
<keyword evidence="3" id="KW-1185">Reference proteome</keyword>